<dbReference type="EMBL" id="JACHGJ010000006">
    <property type="protein sequence ID" value="MBB6481299.1"/>
    <property type="molecule type" value="Genomic_DNA"/>
</dbReference>
<protein>
    <submittedName>
        <fullName evidence="1">Uncharacterized protein</fullName>
    </submittedName>
</protein>
<organism evidence="1 2">
    <name type="scientific">Spirochaeta isovalerica</name>
    <dbReference type="NCBI Taxonomy" id="150"/>
    <lineage>
        <taxon>Bacteria</taxon>
        <taxon>Pseudomonadati</taxon>
        <taxon>Spirochaetota</taxon>
        <taxon>Spirochaetia</taxon>
        <taxon>Spirochaetales</taxon>
        <taxon>Spirochaetaceae</taxon>
        <taxon>Spirochaeta</taxon>
    </lineage>
</organism>
<keyword evidence="2" id="KW-1185">Reference proteome</keyword>
<name>A0A841REN6_9SPIO</name>
<evidence type="ECO:0000313" key="2">
    <source>
        <dbReference type="Proteomes" id="UP000587760"/>
    </source>
</evidence>
<dbReference type="Proteomes" id="UP000587760">
    <property type="component" value="Unassembled WGS sequence"/>
</dbReference>
<reference evidence="1 2" key="1">
    <citation type="submission" date="2020-08" db="EMBL/GenBank/DDBJ databases">
        <title>Genomic Encyclopedia of Type Strains, Phase IV (KMG-IV): sequencing the most valuable type-strain genomes for metagenomic binning, comparative biology and taxonomic classification.</title>
        <authorList>
            <person name="Goeker M."/>
        </authorList>
    </citation>
    <scope>NUCLEOTIDE SEQUENCE [LARGE SCALE GENOMIC DNA]</scope>
    <source>
        <strain evidence="1 2">DSM 2461</strain>
    </source>
</reference>
<proteinExistence type="predicted"/>
<gene>
    <name evidence="1" type="ORF">HNR50_002979</name>
</gene>
<accession>A0A841REN6</accession>
<sequence>MKQKIHYENDIFYLKTYIRILSDALKLNIDSFIFAEKTLEDINFIESTISKLYGSLEENPHLIRRRDHLLSVLEVKKYFISYLENLTRNGNPFSNDLKQAFPKLRRLVANHTRDLNTLQNQLSTEEKVSNTAEQISENEMSFLLTPYLDPDSED</sequence>
<dbReference type="AlphaFoldDB" id="A0A841REN6"/>
<dbReference type="RefSeq" id="WP_184747552.1">
    <property type="nucleotide sequence ID" value="NZ_JACHGJ010000006.1"/>
</dbReference>
<comment type="caution">
    <text evidence="1">The sequence shown here is derived from an EMBL/GenBank/DDBJ whole genome shotgun (WGS) entry which is preliminary data.</text>
</comment>
<evidence type="ECO:0000313" key="1">
    <source>
        <dbReference type="EMBL" id="MBB6481299.1"/>
    </source>
</evidence>